<evidence type="ECO:0000313" key="3">
    <source>
        <dbReference type="Proteomes" id="UP000710849"/>
    </source>
</evidence>
<organism evidence="2 3">
    <name type="scientific">Botrytis byssoidea</name>
    <dbReference type="NCBI Taxonomy" id="139641"/>
    <lineage>
        <taxon>Eukaryota</taxon>
        <taxon>Fungi</taxon>
        <taxon>Dikarya</taxon>
        <taxon>Ascomycota</taxon>
        <taxon>Pezizomycotina</taxon>
        <taxon>Leotiomycetes</taxon>
        <taxon>Helotiales</taxon>
        <taxon>Sclerotiniaceae</taxon>
        <taxon>Botrytis</taxon>
    </lineage>
</organism>
<feature type="region of interest" description="Disordered" evidence="1">
    <location>
        <begin position="23"/>
        <end position="143"/>
    </location>
</feature>
<dbReference type="AlphaFoldDB" id="A0A9P5LUN7"/>
<keyword evidence="3" id="KW-1185">Reference proteome</keyword>
<comment type="caution">
    <text evidence="2">The sequence shown here is derived from an EMBL/GenBank/DDBJ whole genome shotgun (WGS) entry which is preliminary data.</text>
</comment>
<dbReference type="Proteomes" id="UP000710849">
    <property type="component" value="Unassembled WGS sequence"/>
</dbReference>
<feature type="compositionally biased region" description="Basic and acidic residues" evidence="1">
    <location>
        <begin position="65"/>
        <end position="126"/>
    </location>
</feature>
<protein>
    <submittedName>
        <fullName evidence="2">Uncharacterized protein</fullName>
    </submittedName>
</protein>
<dbReference type="RefSeq" id="XP_038732656.1">
    <property type="nucleotide sequence ID" value="XM_038876180.1"/>
</dbReference>
<accession>A0A9P5LUN7</accession>
<dbReference type="GeneID" id="62149257"/>
<name>A0A9P5LUN7_9HELO</name>
<reference evidence="2 3" key="1">
    <citation type="journal article" date="2020" name="Genome Biol. Evol.">
        <title>Comparative genomics of Sclerotiniaceae.</title>
        <authorList>
            <person name="Valero Jimenez C.A."/>
            <person name="Steentjes M."/>
            <person name="Scholten O.E."/>
            <person name="Van Kan J.A.L."/>
        </authorList>
    </citation>
    <scope>NUCLEOTIDE SEQUENCE [LARGE SCALE GENOMIC DNA]</scope>
    <source>
        <strain evidence="2 3">MUCL 94</strain>
    </source>
</reference>
<gene>
    <name evidence="2" type="ORF">EAE97_005668</name>
</gene>
<feature type="compositionally biased region" description="Polar residues" evidence="1">
    <location>
        <begin position="39"/>
        <end position="59"/>
    </location>
</feature>
<feature type="compositionally biased region" description="Basic and acidic residues" evidence="1">
    <location>
        <begin position="27"/>
        <end position="38"/>
    </location>
</feature>
<sequence>MKQQQTAYEDKLENERATYRVQLEQQQAKHEKRTEQEKTVYQQQLERNRANHQQQMKEQQITHRKILEHQRDADEKKLEQQQTSYEKKMEQEKSNHQIQLKEERSVHEKEVKKSEQERTTHREKLKQQQTAHEKKLKQVQKEKRDYMKEHNKIAALMTWDIFIFKALYRKRVEDCRVGRGKIYRLEHQLQLISQEKKESEFRGRRYLWKAILNAASSESWKARCLMVLNDLRVSLQEYRDLRVKSSDTLKEVEDGWRAKKNSADRLWSLDYIELQDLKKSAFEFIGTYLASSVQSDPRHYELWKELAKSILDHTTSINNAIIPRMLLAEVNAPWWRFHVKSSHLLHAAARDFTNHQVQTRSLRLFAILIEKEYNISECLELIMSIMEDLGSTTDHFVGYMIAKCIQEYLKDTDRHISNQGSILSLAFDQLCQQVGRRFPEIWNCYETRESSVSRHTVNLLLRNEFRTCLKDSHEIIMKLYQVLHSSKNLQDILEKTYSEDFISIGNLYIISQETWDWIIFVCQEKRTIYLVEEGCVCKDKVLEFGNLSYSINESDTLAFSCVNSEQRTWCHDRLSQAKLDEGLLEILKELGVDDIMNID</sequence>
<dbReference type="EMBL" id="RCSW01000010">
    <property type="protein sequence ID" value="KAF7943597.1"/>
    <property type="molecule type" value="Genomic_DNA"/>
</dbReference>
<proteinExistence type="predicted"/>
<evidence type="ECO:0000313" key="2">
    <source>
        <dbReference type="EMBL" id="KAF7943597.1"/>
    </source>
</evidence>
<evidence type="ECO:0000256" key="1">
    <source>
        <dbReference type="SAM" id="MobiDB-lite"/>
    </source>
</evidence>